<organism evidence="1 2">
    <name type="scientific">Aphanomyces euteiches</name>
    <dbReference type="NCBI Taxonomy" id="100861"/>
    <lineage>
        <taxon>Eukaryota</taxon>
        <taxon>Sar</taxon>
        <taxon>Stramenopiles</taxon>
        <taxon>Oomycota</taxon>
        <taxon>Saprolegniomycetes</taxon>
        <taxon>Saprolegniales</taxon>
        <taxon>Verrucalvaceae</taxon>
        <taxon>Aphanomyces</taxon>
    </lineage>
</organism>
<accession>A0A6G0X2E2</accession>
<keyword evidence="2" id="KW-1185">Reference proteome</keyword>
<evidence type="ECO:0000313" key="2">
    <source>
        <dbReference type="Proteomes" id="UP000481153"/>
    </source>
</evidence>
<protein>
    <submittedName>
        <fullName evidence="1">Uncharacterized protein</fullName>
    </submittedName>
</protein>
<evidence type="ECO:0000313" key="1">
    <source>
        <dbReference type="EMBL" id="KAF0733979.1"/>
    </source>
</evidence>
<comment type="caution">
    <text evidence="1">The sequence shown here is derived from an EMBL/GenBank/DDBJ whole genome shotgun (WGS) entry which is preliminary data.</text>
</comment>
<sequence length="105" mass="11746">MRWRASPELLSHFVSMKATSPTWQSECSISTDLLVDENKLFDEVEKAIAVLIGRDGRNVLLVVNKAFDDCLGDLARIVLLENVDDACNIKSLFISQDALRPQMPP</sequence>
<dbReference type="EMBL" id="VJMJ01000118">
    <property type="protein sequence ID" value="KAF0733979.1"/>
    <property type="molecule type" value="Genomic_DNA"/>
</dbReference>
<proteinExistence type="predicted"/>
<reference evidence="1 2" key="1">
    <citation type="submission" date="2019-07" db="EMBL/GenBank/DDBJ databases">
        <title>Genomics analysis of Aphanomyces spp. identifies a new class of oomycete effector associated with host adaptation.</title>
        <authorList>
            <person name="Gaulin E."/>
        </authorList>
    </citation>
    <scope>NUCLEOTIDE SEQUENCE [LARGE SCALE GENOMIC DNA]</scope>
    <source>
        <strain evidence="1 2">ATCC 201684</strain>
    </source>
</reference>
<gene>
    <name evidence="1" type="ORF">Ae201684_009156</name>
</gene>
<dbReference type="Proteomes" id="UP000481153">
    <property type="component" value="Unassembled WGS sequence"/>
</dbReference>
<name>A0A6G0X2E2_9STRA</name>
<dbReference type="AlphaFoldDB" id="A0A6G0X2E2"/>